<evidence type="ECO:0000313" key="2">
    <source>
        <dbReference type="EMBL" id="AGG54578.1"/>
    </source>
</evidence>
<reference evidence="2 3" key="1">
    <citation type="submission" date="2010-09" db="EMBL/GenBank/DDBJ databases">
        <title>The Genome Sequence of Prochlorococcus phage P-SSP3.</title>
        <authorList>
            <consortium name="The Broad Institute Genome Sequencing Platform"/>
            <person name="Henn M.R."/>
            <person name="Sullivan M.S."/>
            <person name="Osburne M.S."/>
            <person name="Levin J."/>
            <person name="Malboeuf C."/>
            <person name="Casali M."/>
            <person name="Russ C."/>
            <person name="Lennon N."/>
            <person name="Chapman S.B."/>
            <person name="Erlich R."/>
            <person name="Young S.K."/>
            <person name="Yandava C."/>
            <person name="Zeng Q."/>
            <person name="Alvarado L."/>
            <person name="Anderson S."/>
            <person name="Berlin A."/>
            <person name="Chen Z."/>
            <person name="Freedman E."/>
            <person name="Gellesch M."/>
            <person name="Goldberg J."/>
            <person name="Green L."/>
            <person name="Griggs A."/>
            <person name="Gujja S."/>
            <person name="Heilman E.R."/>
            <person name="Heiman D."/>
            <person name="Hollinger A."/>
            <person name="Howarth C."/>
            <person name="Larson L."/>
            <person name="Mehta T."/>
            <person name="Pearson M."/>
            <person name="Roberts A."/>
            <person name="Ryan E."/>
            <person name="Saif S."/>
            <person name="Shea T."/>
            <person name="Shenoy N."/>
            <person name="Sisk P."/>
            <person name="Stolte C."/>
            <person name="Sykes S."/>
            <person name="White J."/>
            <person name="Yu Q."/>
            <person name="Coleman M.L."/>
            <person name="Huang K.H."/>
            <person name="Weigele P.R."/>
            <person name="DeFrancesco A.S."/>
            <person name="Kern S.E."/>
            <person name="Thompson L.R."/>
            <person name="Fu R."/>
            <person name="Hombeck B."/>
            <person name="Chisholm S.W."/>
            <person name="Haas B."/>
            <person name="Nusbaum C."/>
            <person name="Birren B."/>
        </authorList>
    </citation>
    <scope>NUCLEOTIDE SEQUENCE [LARGE SCALE GENOMIC DNA]</scope>
    <source>
        <strain evidence="2 3">P-SSP3</strain>
    </source>
</reference>
<dbReference type="RefSeq" id="YP_007677160.1">
    <property type="nucleotide sequence ID" value="NC_020874.1"/>
</dbReference>
<protein>
    <submittedName>
        <fullName evidence="2">Uncharacterized protein</fullName>
    </submittedName>
</protein>
<evidence type="ECO:0000313" key="3">
    <source>
        <dbReference type="Proteomes" id="UP000201392"/>
    </source>
</evidence>
<sequence>MCAPTQTSPNYGAIKAVRNYSPAKQERFEAEVAKNQQSMKDKGYTPTHSGGANPFGGGPGAALGEILWAKKDSEKYPEPEIQRDPAFSLTEDAVTNQSGKKQKLKITNRSAVRTGNRKSKLNRSGGSGALRTSMKILNT</sequence>
<evidence type="ECO:0000256" key="1">
    <source>
        <dbReference type="SAM" id="MobiDB-lite"/>
    </source>
</evidence>
<dbReference type="Proteomes" id="UP000201392">
    <property type="component" value="Segment"/>
</dbReference>
<accession>M1U3G8</accession>
<dbReference type="GeneID" id="15013388"/>
<dbReference type="EMBL" id="HQ332137">
    <property type="protein sequence ID" value="AGG54578.1"/>
    <property type="molecule type" value="Genomic_DNA"/>
</dbReference>
<feature type="region of interest" description="Disordered" evidence="1">
    <location>
        <begin position="94"/>
        <end position="139"/>
    </location>
</feature>
<feature type="region of interest" description="Disordered" evidence="1">
    <location>
        <begin position="32"/>
        <end position="62"/>
    </location>
</feature>
<dbReference type="OrthoDB" id="34050at10239"/>
<organism evidence="2 3">
    <name type="scientific">Prochlorococcus phage P-SSP3</name>
    <dbReference type="NCBI Taxonomy" id="382273"/>
    <lineage>
        <taxon>Viruses</taxon>
        <taxon>Duplodnaviria</taxon>
        <taxon>Heunggongvirae</taxon>
        <taxon>Uroviricota</taxon>
        <taxon>Caudoviricetes</taxon>
        <taxon>Autographivirales</taxon>
        <taxon>Sechaudvirinae</taxon>
        <taxon>Tritonvirus</taxon>
        <taxon>Tritonvirus PSSP3</taxon>
    </lineage>
</organism>
<name>M1U3G8_9CAUD</name>
<gene>
    <name evidence="2" type="ORF">PRSG_00024</name>
</gene>
<keyword evidence="3" id="KW-1185">Reference proteome</keyword>
<proteinExistence type="predicted"/>
<dbReference type="KEGG" id="vg:15013388"/>